<evidence type="ECO:0000313" key="1">
    <source>
        <dbReference type="EMBL" id="EGW09425.1"/>
    </source>
</evidence>
<accession>G3H7A7</accession>
<dbReference type="EMBL" id="JH000191">
    <property type="protein sequence ID" value="EGW09425.1"/>
    <property type="molecule type" value="Genomic_DNA"/>
</dbReference>
<gene>
    <name evidence="1" type="ORF">I79_006237</name>
</gene>
<name>G3H7A7_CRIGR</name>
<organism evidence="1 2">
    <name type="scientific">Cricetulus griseus</name>
    <name type="common">Chinese hamster</name>
    <name type="synonym">Cricetulus barabensis griseus</name>
    <dbReference type="NCBI Taxonomy" id="10029"/>
    <lineage>
        <taxon>Eukaryota</taxon>
        <taxon>Metazoa</taxon>
        <taxon>Chordata</taxon>
        <taxon>Craniata</taxon>
        <taxon>Vertebrata</taxon>
        <taxon>Euteleostomi</taxon>
        <taxon>Mammalia</taxon>
        <taxon>Eutheria</taxon>
        <taxon>Euarchontoglires</taxon>
        <taxon>Glires</taxon>
        <taxon>Rodentia</taxon>
        <taxon>Myomorpha</taxon>
        <taxon>Muroidea</taxon>
        <taxon>Cricetidae</taxon>
        <taxon>Cricetinae</taxon>
        <taxon>Cricetulus</taxon>
    </lineage>
</organism>
<sequence length="87" mass="9641">MVLEKDLRVLHLDLQVAGSELCTGCSLTETSKPTPHSDTLPPRPHLLIVSLPKYQAFTHKSVVAIPIQTTTTLVRLQLVNRGKRIMS</sequence>
<protein>
    <submittedName>
        <fullName evidence="1">Uncharacterized protein</fullName>
    </submittedName>
</protein>
<dbReference type="AlphaFoldDB" id="G3H7A7"/>
<proteinExistence type="predicted"/>
<evidence type="ECO:0000313" key="2">
    <source>
        <dbReference type="Proteomes" id="UP000001075"/>
    </source>
</evidence>
<dbReference type="InParanoid" id="G3H7A7"/>
<reference evidence="2" key="1">
    <citation type="journal article" date="2011" name="Nat. Biotechnol.">
        <title>The genomic sequence of the Chinese hamster ovary (CHO)-K1 cell line.</title>
        <authorList>
            <person name="Xu X."/>
            <person name="Nagarajan H."/>
            <person name="Lewis N.E."/>
            <person name="Pan S."/>
            <person name="Cai Z."/>
            <person name="Liu X."/>
            <person name="Chen W."/>
            <person name="Xie M."/>
            <person name="Wang W."/>
            <person name="Hammond S."/>
            <person name="Andersen M.R."/>
            <person name="Neff N."/>
            <person name="Passarelli B."/>
            <person name="Koh W."/>
            <person name="Fan H.C."/>
            <person name="Wang J."/>
            <person name="Gui Y."/>
            <person name="Lee K.H."/>
            <person name="Betenbaugh M.J."/>
            <person name="Quake S.R."/>
            <person name="Famili I."/>
            <person name="Palsson B.O."/>
            <person name="Wang J."/>
        </authorList>
    </citation>
    <scope>NUCLEOTIDE SEQUENCE [LARGE SCALE GENOMIC DNA]</scope>
    <source>
        <strain evidence="2">CHO K1 cell line</strain>
    </source>
</reference>
<dbReference type="Proteomes" id="UP000001075">
    <property type="component" value="Unassembled WGS sequence"/>
</dbReference>